<dbReference type="OrthoDB" id="10512434at2759"/>
<protein>
    <submittedName>
        <fullName evidence="2">Uncharacterized protein</fullName>
    </submittedName>
</protein>
<evidence type="ECO:0000256" key="1">
    <source>
        <dbReference type="SAM" id="MobiDB-lite"/>
    </source>
</evidence>
<name>A0A016T0X3_9BILA</name>
<organism evidence="2 3">
    <name type="scientific">Ancylostoma ceylanicum</name>
    <dbReference type="NCBI Taxonomy" id="53326"/>
    <lineage>
        <taxon>Eukaryota</taxon>
        <taxon>Metazoa</taxon>
        <taxon>Ecdysozoa</taxon>
        <taxon>Nematoda</taxon>
        <taxon>Chromadorea</taxon>
        <taxon>Rhabditida</taxon>
        <taxon>Rhabditina</taxon>
        <taxon>Rhabditomorpha</taxon>
        <taxon>Strongyloidea</taxon>
        <taxon>Ancylostomatidae</taxon>
        <taxon>Ancylostomatinae</taxon>
        <taxon>Ancylostoma</taxon>
    </lineage>
</organism>
<reference evidence="3" key="1">
    <citation type="journal article" date="2015" name="Nat. Genet.">
        <title>The genome and transcriptome of the zoonotic hookworm Ancylostoma ceylanicum identify infection-specific gene families.</title>
        <authorList>
            <person name="Schwarz E.M."/>
            <person name="Hu Y."/>
            <person name="Antoshechkin I."/>
            <person name="Miller M.M."/>
            <person name="Sternberg P.W."/>
            <person name="Aroian R.V."/>
        </authorList>
    </citation>
    <scope>NUCLEOTIDE SEQUENCE</scope>
    <source>
        <strain evidence="3">HY135</strain>
    </source>
</reference>
<evidence type="ECO:0000313" key="2">
    <source>
        <dbReference type="EMBL" id="EYB96224.1"/>
    </source>
</evidence>
<proteinExistence type="predicted"/>
<sequence length="91" mass="10466">MMYGSVYATQSVFDPNQPGPSKGVGRRRATNGLREYCLGPEYDNEMLWIGSYPNPKSLNTVRHKNTSEGLYFILDAKSKRWVDNYTELRDL</sequence>
<dbReference type="AlphaFoldDB" id="A0A016T0X3"/>
<dbReference type="EMBL" id="JARK01001488">
    <property type="protein sequence ID" value="EYB96224.1"/>
    <property type="molecule type" value="Genomic_DNA"/>
</dbReference>
<dbReference type="Proteomes" id="UP000024635">
    <property type="component" value="Unassembled WGS sequence"/>
</dbReference>
<accession>A0A016T0X3</accession>
<feature type="region of interest" description="Disordered" evidence="1">
    <location>
        <begin position="1"/>
        <end position="27"/>
    </location>
</feature>
<comment type="caution">
    <text evidence="2">The sequence shown here is derived from an EMBL/GenBank/DDBJ whole genome shotgun (WGS) entry which is preliminary data.</text>
</comment>
<keyword evidence="3" id="KW-1185">Reference proteome</keyword>
<gene>
    <name evidence="2" type="primary">Acey_s0152.g2870</name>
    <name evidence="2" type="ORF">Y032_0152g2870</name>
</gene>
<evidence type="ECO:0000313" key="3">
    <source>
        <dbReference type="Proteomes" id="UP000024635"/>
    </source>
</evidence>